<feature type="signal peptide" evidence="10">
    <location>
        <begin position="1"/>
        <end position="20"/>
    </location>
</feature>
<dbReference type="PRINTS" id="PR00734">
    <property type="entry name" value="GLHYDRLASE7"/>
</dbReference>
<keyword evidence="10" id="KW-0732">Signal</keyword>
<evidence type="ECO:0000313" key="11">
    <source>
        <dbReference type="EMBL" id="KAK0610646.1"/>
    </source>
</evidence>
<evidence type="ECO:0000256" key="10">
    <source>
        <dbReference type="SAM" id="SignalP"/>
    </source>
</evidence>
<dbReference type="Gene3D" id="2.70.100.10">
    <property type="entry name" value="Glycoside hydrolase, family 7, domain"/>
    <property type="match status" value="1"/>
</dbReference>
<comment type="catalytic activity">
    <reaction evidence="1">
        <text>Endohydrolysis of (1-&gt;4)-beta-D-glucosidic linkages in cellulose, lichenin and cereal beta-D-glucans.</text>
        <dbReference type="EC" id="3.2.1.4"/>
    </reaction>
</comment>
<dbReference type="InterPro" id="IPR037019">
    <property type="entry name" value="Glyco_hydro_7_sf"/>
</dbReference>
<evidence type="ECO:0000256" key="8">
    <source>
        <dbReference type="ARBA" id="ARBA00023326"/>
    </source>
</evidence>
<dbReference type="InterPro" id="IPR001722">
    <property type="entry name" value="Glyco_hydro_7"/>
</dbReference>
<keyword evidence="5" id="KW-0325">Glycoprotein</keyword>
<comment type="caution">
    <text evidence="11">The sequence shown here is derived from an EMBL/GenBank/DDBJ whole genome shotgun (WGS) entry which is preliminary data.</text>
</comment>
<evidence type="ECO:0000256" key="1">
    <source>
        <dbReference type="ARBA" id="ARBA00000966"/>
    </source>
</evidence>
<accession>A0AA39WCN6</accession>
<dbReference type="EC" id="3.2.1.-" evidence="9"/>
<dbReference type="PANTHER" id="PTHR33753">
    <property type="entry name" value="1,4-BETA-D-GLUCAN CELLOBIOHYDROLASE B"/>
    <property type="match status" value="1"/>
</dbReference>
<feature type="chain" id="PRO_5041239723" description="Glucanase" evidence="10">
    <location>
        <begin position="21"/>
        <end position="433"/>
    </location>
</feature>
<dbReference type="PANTHER" id="PTHR33753:SF1">
    <property type="entry name" value="ENDO-BETA-1,4-GLUCANASE CELB"/>
    <property type="match status" value="1"/>
</dbReference>
<gene>
    <name evidence="11" type="ORF">B0T17DRAFT_500639</name>
</gene>
<evidence type="ECO:0000313" key="12">
    <source>
        <dbReference type="Proteomes" id="UP001174934"/>
    </source>
</evidence>
<dbReference type="GO" id="GO:0030245">
    <property type="term" value="P:cellulose catabolic process"/>
    <property type="evidence" value="ECO:0007669"/>
    <property type="project" value="UniProtKB-KW"/>
</dbReference>
<protein>
    <recommendedName>
        <fullName evidence="9">Glucanase</fullName>
        <ecNumber evidence="9">3.2.1.-</ecNumber>
    </recommendedName>
</protein>
<dbReference type="Proteomes" id="UP001174934">
    <property type="component" value="Unassembled WGS sequence"/>
</dbReference>
<proteinExistence type="inferred from homology"/>
<keyword evidence="7 9" id="KW-0326">Glycosidase</keyword>
<keyword evidence="4 9" id="KW-0136">Cellulose degradation</keyword>
<keyword evidence="8 9" id="KW-0624">Polysaccharide degradation</keyword>
<name>A0AA39WCN6_9PEZI</name>
<dbReference type="InterPro" id="IPR013320">
    <property type="entry name" value="ConA-like_dom_sf"/>
</dbReference>
<evidence type="ECO:0000256" key="9">
    <source>
        <dbReference type="RuleBase" id="RU361164"/>
    </source>
</evidence>
<keyword evidence="3 9" id="KW-0378">Hydrolase</keyword>
<evidence type="ECO:0000256" key="6">
    <source>
        <dbReference type="ARBA" id="ARBA00023277"/>
    </source>
</evidence>
<keyword evidence="6" id="KW-0119">Carbohydrate metabolism</keyword>
<sequence>MALKTALLTAASVLSAFTTAQQIGTAIPENHPKLPTQKCTIAGGCKTINTSIVLDAFSRNLHKIDDVKTGCSVGGALCPDAAACAKNCALEGMDYAAHGVVTSGDALTLNQWLKGPDGEYVTVTPRTYLVAEDDKNYENYQLLNAELSFDVDLSKLVCGMNGALYLSEMEIDGGRSELNPAGAQYGTGYCDAQCPALGFINGEANINGTYGACCNEMDIWEANALAQVYTPHACNATRVYKCLAGTEECGQPSGVCDKWGCSYNPYSYGFKDYYGRNKTVDTNRKFTVITQFITDNNQANGTLAEIRRLYVQDGELIKNQVVTAGGVSLDKMTNGYCESTASWAQQRGGLKTMGEAIGRGMVLIFSIWADDGGFMNWMDSGNAGPCSETEGDPKLIVKEHPEAAVTFSNIKWGEIGSTYKAGVKCKRRTALLE</sequence>
<dbReference type="Pfam" id="PF00840">
    <property type="entry name" value="Glyco_hydro_7"/>
    <property type="match status" value="1"/>
</dbReference>
<reference evidence="11" key="1">
    <citation type="submission" date="2023-06" db="EMBL/GenBank/DDBJ databases">
        <title>Genome-scale phylogeny and comparative genomics of the fungal order Sordariales.</title>
        <authorList>
            <consortium name="Lawrence Berkeley National Laboratory"/>
            <person name="Hensen N."/>
            <person name="Bonometti L."/>
            <person name="Westerberg I."/>
            <person name="Brannstrom I.O."/>
            <person name="Guillou S."/>
            <person name="Cros-Aarteil S."/>
            <person name="Calhoun S."/>
            <person name="Haridas S."/>
            <person name="Kuo A."/>
            <person name="Mondo S."/>
            <person name="Pangilinan J."/>
            <person name="Riley R."/>
            <person name="LaButti K."/>
            <person name="Andreopoulos B."/>
            <person name="Lipzen A."/>
            <person name="Chen C."/>
            <person name="Yanf M."/>
            <person name="Daum C."/>
            <person name="Ng V."/>
            <person name="Clum A."/>
            <person name="Steindorff A."/>
            <person name="Ohm R."/>
            <person name="Martin F."/>
            <person name="Silar P."/>
            <person name="Natvig D."/>
            <person name="Lalanne C."/>
            <person name="Gautier V."/>
            <person name="Ament-velasquez S.L."/>
            <person name="Kruys A."/>
            <person name="Hutchinson M.I."/>
            <person name="Powell A.J."/>
            <person name="Barry K."/>
            <person name="Miller A.N."/>
            <person name="Grigoriev I.V."/>
            <person name="Debuchy R."/>
            <person name="Gladieux P."/>
            <person name="Thoren M.H."/>
            <person name="Johannesson H."/>
        </authorList>
    </citation>
    <scope>NUCLEOTIDE SEQUENCE</scope>
    <source>
        <strain evidence="11">SMH3391-2</strain>
    </source>
</reference>
<evidence type="ECO:0000256" key="5">
    <source>
        <dbReference type="ARBA" id="ARBA00023180"/>
    </source>
</evidence>
<dbReference type="AlphaFoldDB" id="A0AA39WCN6"/>
<dbReference type="CDD" id="cd07999">
    <property type="entry name" value="GH7_CBH_EG"/>
    <property type="match status" value="1"/>
</dbReference>
<comment type="similarity">
    <text evidence="2 9">Belongs to the glycosyl hydrolase 7 (cellulase C) family.</text>
</comment>
<keyword evidence="12" id="KW-1185">Reference proteome</keyword>
<dbReference type="GO" id="GO:0008810">
    <property type="term" value="F:cellulase activity"/>
    <property type="evidence" value="ECO:0007669"/>
    <property type="project" value="UniProtKB-EC"/>
</dbReference>
<evidence type="ECO:0000256" key="2">
    <source>
        <dbReference type="ARBA" id="ARBA00006044"/>
    </source>
</evidence>
<evidence type="ECO:0000256" key="4">
    <source>
        <dbReference type="ARBA" id="ARBA00023001"/>
    </source>
</evidence>
<dbReference type="EMBL" id="JAULSR010000010">
    <property type="protein sequence ID" value="KAK0610646.1"/>
    <property type="molecule type" value="Genomic_DNA"/>
</dbReference>
<evidence type="ECO:0000256" key="7">
    <source>
        <dbReference type="ARBA" id="ARBA00023295"/>
    </source>
</evidence>
<organism evidence="11 12">
    <name type="scientific">Bombardia bombarda</name>
    <dbReference type="NCBI Taxonomy" id="252184"/>
    <lineage>
        <taxon>Eukaryota</taxon>
        <taxon>Fungi</taxon>
        <taxon>Dikarya</taxon>
        <taxon>Ascomycota</taxon>
        <taxon>Pezizomycotina</taxon>
        <taxon>Sordariomycetes</taxon>
        <taxon>Sordariomycetidae</taxon>
        <taxon>Sordariales</taxon>
        <taxon>Lasiosphaeriaceae</taxon>
        <taxon>Bombardia</taxon>
    </lineage>
</organism>
<evidence type="ECO:0000256" key="3">
    <source>
        <dbReference type="ARBA" id="ARBA00022801"/>
    </source>
</evidence>
<dbReference type="SUPFAM" id="SSF49899">
    <property type="entry name" value="Concanavalin A-like lectins/glucanases"/>
    <property type="match status" value="1"/>
</dbReference>